<dbReference type="InterPro" id="IPR051214">
    <property type="entry name" value="GH32_Enzymes"/>
</dbReference>
<evidence type="ECO:0000256" key="5">
    <source>
        <dbReference type="ARBA" id="ARBA00022801"/>
    </source>
</evidence>
<evidence type="ECO:0000256" key="1">
    <source>
        <dbReference type="ARBA" id="ARBA00004914"/>
    </source>
</evidence>
<dbReference type="InterPro" id="IPR013189">
    <property type="entry name" value="Glyco_hydro_32_C"/>
</dbReference>
<evidence type="ECO:0000259" key="10">
    <source>
        <dbReference type="Pfam" id="PF00251"/>
    </source>
</evidence>
<dbReference type="Gene3D" id="2.115.10.20">
    <property type="entry name" value="Glycosyl hydrolase domain, family 43"/>
    <property type="match status" value="1"/>
</dbReference>
<proteinExistence type="inferred from homology"/>
<dbReference type="OrthoDB" id="9776657at2"/>
<dbReference type="UniPathway" id="UPA00238"/>
<accession>A0A087ARB2</accession>
<comment type="caution">
    <text evidence="12">The sequence shown here is derived from an EMBL/GenBank/DDBJ whole genome shotgun (WGS) entry which is preliminary data.</text>
</comment>
<comment type="pathway">
    <text evidence="1 9">Glycan biosynthesis; sucrose metabolism.</text>
</comment>
<evidence type="ECO:0000256" key="6">
    <source>
        <dbReference type="ARBA" id="ARBA00023295"/>
    </source>
</evidence>
<keyword evidence="9" id="KW-0119">Carbohydrate metabolism</keyword>
<dbReference type="Pfam" id="PF08244">
    <property type="entry name" value="Glyco_hydro_32C"/>
    <property type="match status" value="1"/>
</dbReference>
<gene>
    <name evidence="12" type="ORF">BIGA_0752</name>
</gene>
<comment type="catalytic activity">
    <reaction evidence="8">
        <text>Hydrolysis of terminal non-reducing beta-D-fructofuranoside residues in beta-D-fructofuranosides.</text>
        <dbReference type="EC" id="3.2.1.26"/>
    </reaction>
</comment>
<evidence type="ECO:0000313" key="13">
    <source>
        <dbReference type="Proteomes" id="UP000029046"/>
    </source>
</evidence>
<dbReference type="RefSeq" id="WP_033507830.1">
    <property type="nucleotide sequence ID" value="NZ_JGYX01000002.1"/>
</dbReference>
<evidence type="ECO:0000256" key="8">
    <source>
        <dbReference type="RuleBase" id="RU362110"/>
    </source>
</evidence>
<comment type="subcellular location">
    <subcellularLocation>
        <location evidence="9">Cytoplasm</location>
    </subcellularLocation>
</comment>
<evidence type="ECO:0000259" key="11">
    <source>
        <dbReference type="Pfam" id="PF08244"/>
    </source>
</evidence>
<dbReference type="eggNOG" id="COG1621">
    <property type="taxonomic scope" value="Bacteria"/>
</dbReference>
<feature type="domain" description="Glycosyl hydrolase family 32 N-terminal" evidence="10">
    <location>
        <begin position="41"/>
        <end position="345"/>
    </location>
</feature>
<dbReference type="SUPFAM" id="SSF75005">
    <property type="entry name" value="Arabinanase/levansucrase/invertase"/>
    <property type="match status" value="1"/>
</dbReference>
<evidence type="ECO:0000256" key="2">
    <source>
        <dbReference type="ARBA" id="ARBA00009902"/>
    </source>
</evidence>
<keyword evidence="13" id="KW-1185">Reference proteome</keyword>
<evidence type="ECO:0000256" key="4">
    <source>
        <dbReference type="ARBA" id="ARBA00019623"/>
    </source>
</evidence>
<dbReference type="SUPFAM" id="SSF49899">
    <property type="entry name" value="Concanavalin A-like lectins/glucanases"/>
    <property type="match status" value="1"/>
</dbReference>
<dbReference type="AlphaFoldDB" id="A0A087ARB2"/>
<protein>
    <recommendedName>
        <fullName evidence="4 8">Sucrose-6-phosphate hydrolase</fullName>
        <ecNumber evidence="3 8">3.2.1.26</ecNumber>
    </recommendedName>
    <alternativeName>
        <fullName evidence="7 9">Invertase</fullName>
    </alternativeName>
</protein>
<dbReference type="Gene3D" id="2.60.120.560">
    <property type="entry name" value="Exo-inulinase, domain 1"/>
    <property type="match status" value="1"/>
</dbReference>
<keyword evidence="6 8" id="KW-0326">Glycosidase</keyword>
<dbReference type="GO" id="GO:0005985">
    <property type="term" value="P:sucrose metabolic process"/>
    <property type="evidence" value="ECO:0007669"/>
    <property type="project" value="UniProtKB-UniPathway"/>
</dbReference>
<dbReference type="InterPro" id="IPR006232">
    <property type="entry name" value="Suc6P_hydrolase"/>
</dbReference>
<dbReference type="NCBIfam" id="TIGR01322">
    <property type="entry name" value="scrB_fam"/>
    <property type="match status" value="1"/>
</dbReference>
<evidence type="ECO:0000256" key="7">
    <source>
        <dbReference type="ARBA" id="ARBA00033367"/>
    </source>
</evidence>
<keyword evidence="5 8" id="KW-0378">Hydrolase</keyword>
<sequence>MSDFTPTLTPIADHDAELAKAELGVAKLAASRNDRWYPKFHIASNGGWINDPNGLCYYKGRWHVFYQLHPYGTAWGPMHWGHVSSEDMVTWRREPITMAPSLEQEKNGVFSGSAVIGDDGKLRFYYTGHRWANGVDNTGGEWQVQLMAVPDDDEITHVTKLGMVVDCPREKVHWHFRDPKVWKTGDTWYMIHGVSSADQRGQMWLYTSEDMVEWTFKTVLFEHPDPNVFMLECPDFFPLKDKDGNEKWIICFSAMGSKPNGFMNRNQNNAGYMIGSWEPGGRFQPETEFRLWDWGHNYYAPQSFDTEDGRRIMYGWMSPFDYKYAMADDGWCGQLTLPREVFLGEDGDVHTVPVPELAGLREDTYDHGAIDLSAGEERVLSDDAEAVEIEMAIDLKATTAERCGLKVHATEDGGYVYVAYDAQLGRVVLDRQAGHGTDGGYRAAPLDAAELAADTLTLRVFVDRGSVEVYVNDGHQVLSSYDFPTEGPRAVKLISESGSLKATGVTLHHLKSNGLE</sequence>
<dbReference type="SMART" id="SM00640">
    <property type="entry name" value="Glyco_32"/>
    <property type="match status" value="1"/>
</dbReference>
<evidence type="ECO:0000313" key="12">
    <source>
        <dbReference type="EMBL" id="KFI61312.1"/>
    </source>
</evidence>
<dbReference type="InterPro" id="IPR023296">
    <property type="entry name" value="Glyco_hydro_beta-prop_sf"/>
</dbReference>
<feature type="domain" description="Glycosyl hydrolase family 32 C-terminal" evidence="11">
    <location>
        <begin position="356"/>
        <end position="507"/>
    </location>
</feature>
<dbReference type="InterPro" id="IPR013320">
    <property type="entry name" value="ConA-like_dom_sf"/>
</dbReference>
<evidence type="ECO:0000256" key="9">
    <source>
        <dbReference type="RuleBase" id="RU365015"/>
    </source>
</evidence>
<dbReference type="GO" id="GO:0004564">
    <property type="term" value="F:beta-fructofuranosidase activity"/>
    <property type="evidence" value="ECO:0007669"/>
    <property type="project" value="UniProtKB-EC"/>
</dbReference>
<dbReference type="InterPro" id="IPR013148">
    <property type="entry name" value="Glyco_hydro_32_N"/>
</dbReference>
<dbReference type="Pfam" id="PF00251">
    <property type="entry name" value="Glyco_hydro_32N"/>
    <property type="match status" value="1"/>
</dbReference>
<keyword evidence="9" id="KW-0963">Cytoplasm</keyword>
<evidence type="ECO:0000256" key="3">
    <source>
        <dbReference type="ARBA" id="ARBA00012758"/>
    </source>
</evidence>
<name>A0A087ARB2_9BIFI</name>
<organism evidence="12 13">
    <name type="scientific">Bifidobacterium pullorum subsp. gallinarum</name>
    <dbReference type="NCBI Taxonomy" id="78344"/>
    <lineage>
        <taxon>Bacteria</taxon>
        <taxon>Bacillati</taxon>
        <taxon>Actinomycetota</taxon>
        <taxon>Actinomycetes</taxon>
        <taxon>Bifidobacteriales</taxon>
        <taxon>Bifidobacteriaceae</taxon>
        <taxon>Bifidobacterium</taxon>
    </lineage>
</organism>
<dbReference type="InterPro" id="IPR001362">
    <property type="entry name" value="Glyco_hydro_32"/>
</dbReference>
<dbReference type="EC" id="3.2.1.26" evidence="3 8"/>
<dbReference type="CDD" id="cd08996">
    <property type="entry name" value="GH32_FFase"/>
    <property type="match status" value="1"/>
</dbReference>
<comment type="similarity">
    <text evidence="2 8">Belongs to the glycosyl hydrolase 32 family.</text>
</comment>
<dbReference type="GO" id="GO:0005737">
    <property type="term" value="C:cytoplasm"/>
    <property type="evidence" value="ECO:0007669"/>
    <property type="project" value="UniProtKB-SubCell"/>
</dbReference>
<dbReference type="Proteomes" id="UP000029046">
    <property type="component" value="Unassembled WGS sequence"/>
</dbReference>
<dbReference type="EMBL" id="JGYX01000002">
    <property type="protein sequence ID" value="KFI61312.1"/>
    <property type="molecule type" value="Genomic_DNA"/>
</dbReference>
<dbReference type="PANTHER" id="PTHR43101">
    <property type="entry name" value="BETA-FRUCTOSIDASE"/>
    <property type="match status" value="1"/>
</dbReference>
<reference evidence="12 13" key="1">
    <citation type="submission" date="2014-03" db="EMBL/GenBank/DDBJ databases">
        <title>Genomics of Bifidobacteria.</title>
        <authorList>
            <person name="Ventura M."/>
            <person name="Milani C."/>
            <person name="Lugli G.A."/>
        </authorList>
    </citation>
    <scope>NUCLEOTIDE SEQUENCE [LARGE SCALE GENOMIC DNA]</scope>
    <source>
        <strain evidence="12 13">LMG 11586</strain>
    </source>
</reference>
<comment type="function">
    <text evidence="9">Enables the bacterium to metabolize sucrose as a sole carbon source.</text>
</comment>
<dbReference type="PANTHER" id="PTHR43101:SF1">
    <property type="entry name" value="BETA-FRUCTOSIDASE"/>
    <property type="match status" value="1"/>
</dbReference>